<dbReference type="PANTHER" id="PTHR12131:SF1">
    <property type="entry name" value="ATP-DEPENDENT RNA HELICASE SUPV3L1, MITOCHONDRIAL-RELATED"/>
    <property type="match status" value="1"/>
</dbReference>
<dbReference type="InterPro" id="IPR050699">
    <property type="entry name" value="RNA-DNA_Helicase"/>
</dbReference>
<proteinExistence type="predicted"/>
<dbReference type="Pfam" id="PF00271">
    <property type="entry name" value="Helicase_C"/>
    <property type="match status" value="1"/>
</dbReference>
<evidence type="ECO:0000256" key="6">
    <source>
        <dbReference type="ARBA" id="ARBA00022801"/>
    </source>
</evidence>
<feature type="domain" description="Helicase C-terminal" evidence="12">
    <location>
        <begin position="169"/>
        <end position="323"/>
    </location>
</feature>
<evidence type="ECO:0000313" key="13">
    <source>
        <dbReference type="EMBL" id="NDV31101.1"/>
    </source>
</evidence>
<dbReference type="SUPFAM" id="SSF52540">
    <property type="entry name" value="P-loop containing nucleoside triphosphate hydrolases"/>
    <property type="match status" value="1"/>
</dbReference>
<keyword evidence="6" id="KW-0378">Hydrolase</keyword>
<keyword evidence="10" id="KW-0496">Mitochondrion</keyword>
<dbReference type="CDD" id="cd17913">
    <property type="entry name" value="DEXQc_Suv3"/>
    <property type="match status" value="1"/>
</dbReference>
<dbReference type="InterPro" id="IPR041082">
    <property type="entry name" value="Suv3_C_1"/>
</dbReference>
<dbReference type="InterPro" id="IPR027417">
    <property type="entry name" value="P-loop_NTPase"/>
</dbReference>
<comment type="catalytic activity">
    <reaction evidence="11">
        <text>ATP + H2O = ADP + phosphate + H(+)</text>
        <dbReference type="Rhea" id="RHEA:13065"/>
        <dbReference type="ChEBI" id="CHEBI:15377"/>
        <dbReference type="ChEBI" id="CHEBI:15378"/>
        <dbReference type="ChEBI" id="CHEBI:30616"/>
        <dbReference type="ChEBI" id="CHEBI:43474"/>
        <dbReference type="ChEBI" id="CHEBI:456216"/>
        <dbReference type="EC" id="3.6.4.13"/>
    </reaction>
</comment>
<comment type="cofactor">
    <cofactor evidence="2">
        <name>Mg(2+)</name>
        <dbReference type="ChEBI" id="CHEBI:18420"/>
    </cofactor>
</comment>
<evidence type="ECO:0000256" key="11">
    <source>
        <dbReference type="ARBA" id="ARBA00047984"/>
    </source>
</evidence>
<dbReference type="FunFam" id="3.40.50.300:FF:000957">
    <property type="entry name" value="ATP-dependent RNA helicase SUV3L, mitochondrial"/>
    <property type="match status" value="1"/>
</dbReference>
<evidence type="ECO:0000256" key="8">
    <source>
        <dbReference type="ARBA" id="ARBA00022840"/>
    </source>
</evidence>
<dbReference type="EMBL" id="GIBP01002132">
    <property type="protein sequence ID" value="NDV31101.1"/>
    <property type="molecule type" value="Transcribed_RNA"/>
</dbReference>
<dbReference type="Gene3D" id="3.40.50.300">
    <property type="entry name" value="P-loop containing nucleotide triphosphate hydrolases"/>
    <property type="match status" value="2"/>
</dbReference>
<protein>
    <recommendedName>
        <fullName evidence="4">RNA helicase</fullName>
        <ecNumber evidence="4">3.6.4.13</ecNumber>
    </recommendedName>
</protein>
<organism evidence="13">
    <name type="scientific">Arcella intermedia</name>
    <dbReference type="NCBI Taxonomy" id="1963864"/>
    <lineage>
        <taxon>Eukaryota</taxon>
        <taxon>Amoebozoa</taxon>
        <taxon>Tubulinea</taxon>
        <taxon>Elardia</taxon>
        <taxon>Arcellinida</taxon>
        <taxon>Sphaerothecina</taxon>
        <taxon>Arcellidae</taxon>
        <taxon>Arcella</taxon>
    </lineage>
</organism>
<dbReference type="GO" id="GO:0005524">
    <property type="term" value="F:ATP binding"/>
    <property type="evidence" value="ECO:0007669"/>
    <property type="project" value="UniProtKB-KW"/>
</dbReference>
<keyword evidence="8" id="KW-0067">ATP-binding</keyword>
<dbReference type="Pfam" id="PF18147">
    <property type="entry name" value="Suv3_C_1"/>
    <property type="match status" value="1"/>
</dbReference>
<dbReference type="SMART" id="SM00490">
    <property type="entry name" value="HELICc"/>
    <property type="match status" value="1"/>
</dbReference>
<evidence type="ECO:0000256" key="1">
    <source>
        <dbReference type="ARBA" id="ARBA00001936"/>
    </source>
</evidence>
<dbReference type="PANTHER" id="PTHR12131">
    <property type="entry name" value="ATP-DEPENDENT RNA AND DNA HELICASE"/>
    <property type="match status" value="1"/>
</dbReference>
<name>A0A6B2L2G2_9EUKA</name>
<evidence type="ECO:0000256" key="10">
    <source>
        <dbReference type="ARBA" id="ARBA00023128"/>
    </source>
</evidence>
<dbReference type="FunFam" id="3.40.50.300:FF:000269">
    <property type="entry name" value="ATP-dependent RNA helicase SUPV3L1, mitochondrial"/>
    <property type="match status" value="1"/>
</dbReference>
<evidence type="ECO:0000256" key="5">
    <source>
        <dbReference type="ARBA" id="ARBA00022741"/>
    </source>
</evidence>
<dbReference type="EC" id="3.6.4.13" evidence="4"/>
<sequence length="498" mass="56900">MTKPQFWYPVARGMKRKLILHIGPTNSGKTHSAISVLSKAKSAVYCAPLRLLAGEVWEKLNTQYEVPCDLITGQQCIEIPGSTHVSCTIEMVNITKPVDVAIIDEYQLISDEKRGWAWTKALLGLPAKEIHLTGDTSRIELIKHLCSLTGDELEVREYQRLSPLAAESNSVKSLRSIKEGDAVIVFSRRQVYEVKREIEKVRKMKCCIVYGSLPPEARSEQAKLFNDQNSEFKILVGTDCIGLGLNLNIRRIVFASCQKFDGNVTRKLTPSEIRQIAGRAGRFKSIYPEGYVSSFDKNDLYLIKSAMEHQEPEDMSSHKAVVFPNFEQFAMFSDAMGGDTPFSEIIHAFVSRAKVAHYFSIACHLNMYDQACSIDHIPLDMEERYTFCLAPVDTRIHRILKNFIRFADDFCSKKSVPFRIYSRFNEAATTPDRLEQLEIDYKIAELYIWLANRFPDKFSDKPRADKYLEDVTQFINQTLSEDTTVKTKKKRTRSKRVD</sequence>
<evidence type="ECO:0000256" key="7">
    <source>
        <dbReference type="ARBA" id="ARBA00022806"/>
    </source>
</evidence>
<evidence type="ECO:0000256" key="4">
    <source>
        <dbReference type="ARBA" id="ARBA00012552"/>
    </source>
</evidence>
<dbReference type="GO" id="GO:0003724">
    <property type="term" value="F:RNA helicase activity"/>
    <property type="evidence" value="ECO:0007669"/>
    <property type="project" value="UniProtKB-EC"/>
</dbReference>
<dbReference type="Gene3D" id="1.20.58.1080">
    <property type="match status" value="1"/>
</dbReference>
<dbReference type="InterPro" id="IPR044774">
    <property type="entry name" value="Suv3_DEXQc"/>
</dbReference>
<reference evidence="13" key="1">
    <citation type="journal article" date="2020" name="J. Eukaryot. Microbiol.">
        <title>De novo Sequencing, Assembly and Annotation of the Transcriptome for the Free-Living Testate Amoeba Arcella intermedia.</title>
        <authorList>
            <person name="Ribeiro G.M."/>
            <person name="Porfirio-Sousa A.L."/>
            <person name="Maurer-Alcala X.X."/>
            <person name="Katz L.A."/>
            <person name="Lahr D.J.G."/>
        </authorList>
    </citation>
    <scope>NUCLEOTIDE SEQUENCE</scope>
</reference>
<comment type="cofactor">
    <cofactor evidence="1">
        <name>Mn(2+)</name>
        <dbReference type="ChEBI" id="CHEBI:29035"/>
    </cofactor>
</comment>
<evidence type="ECO:0000256" key="3">
    <source>
        <dbReference type="ARBA" id="ARBA00004173"/>
    </source>
</evidence>
<comment type="subcellular location">
    <subcellularLocation>
        <location evidence="3">Mitochondrion</location>
    </subcellularLocation>
</comment>
<keyword evidence="5" id="KW-0547">Nucleotide-binding</keyword>
<dbReference type="AlphaFoldDB" id="A0A6B2L2G2"/>
<dbReference type="GO" id="GO:0045025">
    <property type="term" value="C:mitochondrial degradosome"/>
    <property type="evidence" value="ECO:0007669"/>
    <property type="project" value="TreeGrafter"/>
</dbReference>
<dbReference type="InterPro" id="IPR055206">
    <property type="entry name" value="DEXQc_SUV3"/>
</dbReference>
<dbReference type="Pfam" id="PF22527">
    <property type="entry name" value="DEXQc_Suv3"/>
    <property type="match status" value="1"/>
</dbReference>
<dbReference type="InterPro" id="IPR001650">
    <property type="entry name" value="Helicase_C-like"/>
</dbReference>
<dbReference type="Pfam" id="PF12513">
    <property type="entry name" value="SUV3_C"/>
    <property type="match status" value="1"/>
</dbReference>
<dbReference type="GO" id="GO:0000965">
    <property type="term" value="P:mitochondrial RNA 3'-end processing"/>
    <property type="evidence" value="ECO:0007669"/>
    <property type="project" value="TreeGrafter"/>
</dbReference>
<dbReference type="Gene3D" id="1.20.272.40">
    <property type="match status" value="1"/>
</dbReference>
<accession>A0A6B2L2G2</accession>
<dbReference type="InterPro" id="IPR022192">
    <property type="entry name" value="SUV3_C"/>
</dbReference>
<dbReference type="PROSITE" id="PS51194">
    <property type="entry name" value="HELICASE_CTER"/>
    <property type="match status" value="1"/>
</dbReference>
<evidence type="ECO:0000256" key="9">
    <source>
        <dbReference type="ARBA" id="ARBA00022946"/>
    </source>
</evidence>
<dbReference type="CDD" id="cd18805">
    <property type="entry name" value="SF2_C_suv3"/>
    <property type="match status" value="1"/>
</dbReference>
<keyword evidence="7" id="KW-0347">Helicase</keyword>
<evidence type="ECO:0000259" key="12">
    <source>
        <dbReference type="PROSITE" id="PS51194"/>
    </source>
</evidence>
<keyword evidence="9" id="KW-0809">Transit peptide</keyword>
<evidence type="ECO:0000256" key="2">
    <source>
        <dbReference type="ARBA" id="ARBA00001946"/>
    </source>
</evidence>
<dbReference type="GO" id="GO:0016787">
    <property type="term" value="F:hydrolase activity"/>
    <property type="evidence" value="ECO:0007669"/>
    <property type="project" value="UniProtKB-KW"/>
</dbReference>